<evidence type="ECO:0000313" key="7">
    <source>
        <dbReference type="Proteomes" id="UP000427769"/>
    </source>
</evidence>
<evidence type="ECO:0000256" key="4">
    <source>
        <dbReference type="SAM" id="MobiDB-lite"/>
    </source>
</evidence>
<dbReference type="PANTHER" id="PTHR11712:SF336">
    <property type="entry name" value="3-OXOACYL-[ACYL-CARRIER-PROTEIN] SYNTHASE, MITOCHONDRIAL"/>
    <property type="match status" value="1"/>
</dbReference>
<dbReference type="InterPro" id="IPR000794">
    <property type="entry name" value="Beta-ketoacyl_synthase"/>
</dbReference>
<dbReference type="InterPro" id="IPR018201">
    <property type="entry name" value="Ketoacyl_synth_AS"/>
</dbReference>
<dbReference type="Pfam" id="PF00109">
    <property type="entry name" value="ketoacyl-synt"/>
    <property type="match status" value="1"/>
</dbReference>
<gene>
    <name evidence="6" type="ORF">DSCW_27830</name>
</gene>
<dbReference type="RefSeq" id="WP_155304295.1">
    <property type="nucleotide sequence ID" value="NZ_AP021875.1"/>
</dbReference>
<dbReference type="PROSITE" id="PS00606">
    <property type="entry name" value="KS3_1"/>
    <property type="match status" value="1"/>
</dbReference>
<reference evidence="6 7" key="1">
    <citation type="submission" date="2019-11" db="EMBL/GenBank/DDBJ databases">
        <title>Comparative genomics of hydrocarbon-degrading Desulfosarcina strains.</title>
        <authorList>
            <person name="Watanabe M."/>
            <person name="Kojima H."/>
            <person name="Fukui M."/>
        </authorList>
    </citation>
    <scope>NUCLEOTIDE SEQUENCE [LARGE SCALE GENOMIC DNA]</scope>
    <source>
        <strain evidence="6 7">PP31</strain>
    </source>
</reference>
<dbReference type="KEGG" id="dwd:DSCW_27830"/>
<keyword evidence="7" id="KW-1185">Reference proteome</keyword>
<keyword evidence="2 3" id="KW-0808">Transferase</keyword>
<name>A0A5K7Z0Z6_9BACT</name>
<accession>A0A5K7Z0Z6</accession>
<protein>
    <submittedName>
        <fullName evidence="6">3-oxoacyl-[acyl-carrier-protein] synthase 2</fullName>
    </submittedName>
</protein>
<dbReference type="SMART" id="SM00825">
    <property type="entry name" value="PKS_KS"/>
    <property type="match status" value="1"/>
</dbReference>
<sequence>MPDDPIVILSYDAVSPLGIDLEEQWQNALAGTSGIGPLTRFDMTDDFPVRIAGQAPSIDDLPYDFLKPREKARWPSPIFRYALLTVTRAMRKSGIEITPDIAARVAVTFSSAIGGLDVVLAADRNLMGRGKLPPPFVNPNACINMIGGRVSMHTGATGPITATITACATGVTSMIVGAMLINENRADAAICGAVDFPLTEPIVAGFGTMGGAFVPKEGEAEQPPQEASRPFSRNRRGFVVSEGSGCIVIARKSFARAHGLAIAAEIAGWAMTSDAFHHVAPNLETVRRCISESIAHAGISPDRIDAVNVHAASTRVGDEVEAQALKEVFGQQMPPVTANKSMLGHAMGAASAIESILAVRGMQAGMLPPTINYNPDPDLDLEGVVATKQTVAQEYVLKNAFGFGGCNACVVFKRL</sequence>
<dbReference type="Proteomes" id="UP000427769">
    <property type="component" value="Chromosome"/>
</dbReference>
<organism evidence="6 7">
    <name type="scientific">Desulfosarcina widdelii</name>
    <dbReference type="NCBI Taxonomy" id="947919"/>
    <lineage>
        <taxon>Bacteria</taxon>
        <taxon>Pseudomonadati</taxon>
        <taxon>Thermodesulfobacteriota</taxon>
        <taxon>Desulfobacteria</taxon>
        <taxon>Desulfobacterales</taxon>
        <taxon>Desulfosarcinaceae</taxon>
        <taxon>Desulfosarcina</taxon>
    </lineage>
</organism>
<proteinExistence type="inferred from homology"/>
<dbReference type="InterPro" id="IPR014030">
    <property type="entry name" value="Ketoacyl_synth_N"/>
</dbReference>
<evidence type="ECO:0000256" key="3">
    <source>
        <dbReference type="RuleBase" id="RU003694"/>
    </source>
</evidence>
<evidence type="ECO:0000313" key="6">
    <source>
        <dbReference type="EMBL" id="BBO75366.1"/>
    </source>
</evidence>
<dbReference type="AlphaFoldDB" id="A0A5K7Z0Z6"/>
<dbReference type="SUPFAM" id="SSF53901">
    <property type="entry name" value="Thiolase-like"/>
    <property type="match status" value="2"/>
</dbReference>
<dbReference type="PROSITE" id="PS52004">
    <property type="entry name" value="KS3_2"/>
    <property type="match status" value="1"/>
</dbReference>
<dbReference type="PANTHER" id="PTHR11712">
    <property type="entry name" value="POLYKETIDE SYNTHASE-RELATED"/>
    <property type="match status" value="1"/>
</dbReference>
<dbReference type="GO" id="GO:0006633">
    <property type="term" value="P:fatty acid biosynthetic process"/>
    <property type="evidence" value="ECO:0007669"/>
    <property type="project" value="InterPro"/>
</dbReference>
<evidence type="ECO:0000259" key="5">
    <source>
        <dbReference type="PROSITE" id="PS52004"/>
    </source>
</evidence>
<dbReference type="InterPro" id="IPR020841">
    <property type="entry name" value="PKS_Beta-ketoAc_synthase_dom"/>
</dbReference>
<dbReference type="InterPro" id="IPR016039">
    <property type="entry name" value="Thiolase-like"/>
</dbReference>
<dbReference type="Gene3D" id="3.40.47.10">
    <property type="match status" value="1"/>
</dbReference>
<dbReference type="EMBL" id="AP021875">
    <property type="protein sequence ID" value="BBO75366.1"/>
    <property type="molecule type" value="Genomic_DNA"/>
</dbReference>
<dbReference type="GO" id="GO:0005829">
    <property type="term" value="C:cytosol"/>
    <property type="evidence" value="ECO:0007669"/>
    <property type="project" value="TreeGrafter"/>
</dbReference>
<dbReference type="GO" id="GO:0004315">
    <property type="term" value="F:3-oxoacyl-[acyl-carrier-protein] synthase activity"/>
    <property type="evidence" value="ECO:0007669"/>
    <property type="project" value="InterPro"/>
</dbReference>
<dbReference type="OrthoDB" id="9816204at2"/>
<evidence type="ECO:0000256" key="1">
    <source>
        <dbReference type="ARBA" id="ARBA00008467"/>
    </source>
</evidence>
<feature type="domain" description="Ketosynthase family 3 (KS3)" evidence="5">
    <location>
        <begin position="3"/>
        <end position="414"/>
    </location>
</feature>
<feature type="region of interest" description="Disordered" evidence="4">
    <location>
        <begin position="215"/>
        <end position="234"/>
    </location>
</feature>
<dbReference type="InterPro" id="IPR014031">
    <property type="entry name" value="Ketoacyl_synth_C"/>
</dbReference>
<dbReference type="CDD" id="cd00834">
    <property type="entry name" value="KAS_I_II"/>
    <property type="match status" value="1"/>
</dbReference>
<comment type="similarity">
    <text evidence="1 3">Belongs to the thiolase-like superfamily. Beta-ketoacyl-ACP synthases family.</text>
</comment>
<evidence type="ECO:0000256" key="2">
    <source>
        <dbReference type="ARBA" id="ARBA00022679"/>
    </source>
</evidence>
<dbReference type="Pfam" id="PF02801">
    <property type="entry name" value="Ketoacyl-synt_C"/>
    <property type="match status" value="1"/>
</dbReference>